<sequence length="145" mass="16619">MSRLVKTITTQGMKKKAVATCECTQTGQFSIRINMVPFEILPNSLMAAKLKEIICIVDQSNIKDLSFDITCKEGGNVSRVYAVRMAFAKAVLAFYGTYLEEWKKQEIQKRLMDFDRFSLVSDSRRREPKKFGGPGARARYQKSYR</sequence>
<evidence type="ECO:0000313" key="6">
    <source>
        <dbReference type="Proteomes" id="UP000031056"/>
    </source>
</evidence>
<comment type="similarity">
    <text evidence="1">Belongs to the universal ribosomal protein uS9 family.</text>
</comment>
<dbReference type="PANTHER" id="PTHR21569:SF16">
    <property type="entry name" value="RIBOSOMAL PROTEIN S16"/>
    <property type="match status" value="1"/>
</dbReference>
<keyword evidence="6" id="KW-1185">Reference proteome</keyword>
<accession>A0A0B2ULB6</accession>
<dbReference type="STRING" id="1354746.A0A0B2ULB6"/>
<dbReference type="GO" id="GO:0003723">
    <property type="term" value="F:RNA binding"/>
    <property type="evidence" value="ECO:0007669"/>
    <property type="project" value="TreeGrafter"/>
</dbReference>
<dbReference type="PANTHER" id="PTHR21569">
    <property type="entry name" value="RIBOSOMAL PROTEIN S9"/>
    <property type="match status" value="1"/>
</dbReference>
<dbReference type="GeneID" id="26261426"/>
<reference evidence="5 6" key="1">
    <citation type="journal article" date="2014" name="MBio">
        <title>The Ordospora colligata genome; evolution of extreme reduction in microsporidia and host-to-parasite horizontal gene transfer.</title>
        <authorList>
            <person name="Pombert J.-F."/>
            <person name="Haag K.L."/>
            <person name="Beidas S."/>
            <person name="Ebert D."/>
            <person name="Keeling P.J."/>
        </authorList>
    </citation>
    <scope>NUCLEOTIDE SEQUENCE [LARGE SCALE GENOMIC DNA]</scope>
    <source>
        <strain evidence="5 6">OC4</strain>
    </source>
</reference>
<evidence type="ECO:0000256" key="1">
    <source>
        <dbReference type="ARBA" id="ARBA00005251"/>
    </source>
</evidence>
<dbReference type="Gene3D" id="3.30.230.10">
    <property type="match status" value="1"/>
</dbReference>
<dbReference type="InParanoid" id="A0A0B2ULB6"/>
<dbReference type="InterPro" id="IPR000754">
    <property type="entry name" value="Ribosomal_uS9"/>
</dbReference>
<dbReference type="InterPro" id="IPR020568">
    <property type="entry name" value="Ribosomal_Su5_D2-typ_SF"/>
</dbReference>
<feature type="region of interest" description="Disordered" evidence="4">
    <location>
        <begin position="123"/>
        <end position="145"/>
    </location>
</feature>
<dbReference type="InterPro" id="IPR014721">
    <property type="entry name" value="Ribsml_uS5_D2-typ_fold_subgr"/>
</dbReference>
<dbReference type="FunCoup" id="A0A0B2ULB6">
    <property type="interactions" value="101"/>
</dbReference>
<dbReference type="SUPFAM" id="SSF54211">
    <property type="entry name" value="Ribosomal protein S5 domain 2-like"/>
    <property type="match status" value="1"/>
</dbReference>
<dbReference type="RefSeq" id="XP_014564195.1">
    <property type="nucleotide sequence ID" value="XM_014708709.1"/>
</dbReference>
<name>A0A0B2ULB6_9MICR</name>
<evidence type="ECO:0000256" key="4">
    <source>
        <dbReference type="SAM" id="MobiDB-lite"/>
    </source>
</evidence>
<evidence type="ECO:0000313" key="5">
    <source>
        <dbReference type="EMBL" id="KHN70153.1"/>
    </source>
</evidence>
<evidence type="ECO:0000256" key="3">
    <source>
        <dbReference type="ARBA" id="ARBA00023274"/>
    </source>
</evidence>
<organism evidence="5 6">
    <name type="scientific">Ordospora colligata OC4</name>
    <dbReference type="NCBI Taxonomy" id="1354746"/>
    <lineage>
        <taxon>Eukaryota</taxon>
        <taxon>Fungi</taxon>
        <taxon>Fungi incertae sedis</taxon>
        <taxon>Microsporidia</taxon>
        <taxon>Ordosporidae</taxon>
        <taxon>Ordospora</taxon>
    </lineage>
</organism>
<dbReference type="GO" id="GO:0003735">
    <property type="term" value="F:structural constituent of ribosome"/>
    <property type="evidence" value="ECO:0007669"/>
    <property type="project" value="InterPro"/>
</dbReference>
<dbReference type="Pfam" id="PF00380">
    <property type="entry name" value="Ribosomal_S9"/>
    <property type="match status" value="1"/>
</dbReference>
<dbReference type="GO" id="GO:0000462">
    <property type="term" value="P:maturation of SSU-rRNA from tricistronic rRNA transcript (SSU-rRNA, 5.8S rRNA, LSU-rRNA)"/>
    <property type="evidence" value="ECO:0007669"/>
    <property type="project" value="TreeGrafter"/>
</dbReference>
<dbReference type="AlphaFoldDB" id="A0A0B2ULB6"/>
<evidence type="ECO:0000256" key="2">
    <source>
        <dbReference type="ARBA" id="ARBA00022980"/>
    </source>
</evidence>
<dbReference type="VEuPathDB" id="MicrosporidiaDB:M896_031420"/>
<dbReference type="Proteomes" id="UP000031056">
    <property type="component" value="Unassembled WGS sequence"/>
</dbReference>
<dbReference type="HOGENOM" id="CLU_046483_4_0_1"/>
<comment type="caution">
    <text evidence="5">The sequence shown here is derived from an EMBL/GenBank/DDBJ whole genome shotgun (WGS) entry which is preliminary data.</text>
</comment>
<keyword evidence="3" id="KW-0687">Ribonucleoprotein</keyword>
<dbReference type="GO" id="GO:0022627">
    <property type="term" value="C:cytosolic small ribosomal subunit"/>
    <property type="evidence" value="ECO:0007669"/>
    <property type="project" value="TreeGrafter"/>
</dbReference>
<dbReference type="GO" id="GO:0006412">
    <property type="term" value="P:translation"/>
    <property type="evidence" value="ECO:0007669"/>
    <property type="project" value="InterPro"/>
</dbReference>
<dbReference type="OrthoDB" id="426865at2759"/>
<gene>
    <name evidence="5" type="ORF">M896_031420</name>
</gene>
<protein>
    <submittedName>
        <fullName evidence="5">Ribosomal protein S16</fullName>
    </submittedName>
</protein>
<dbReference type="EMBL" id="JOKQ01000003">
    <property type="protein sequence ID" value="KHN70153.1"/>
    <property type="molecule type" value="Genomic_DNA"/>
</dbReference>
<proteinExistence type="inferred from homology"/>
<keyword evidence="2 5" id="KW-0689">Ribosomal protein</keyword>